<evidence type="ECO:0000259" key="1">
    <source>
        <dbReference type="PROSITE" id="PS50144"/>
    </source>
</evidence>
<evidence type="ECO:0000313" key="3">
    <source>
        <dbReference type="Proteomes" id="UP001168877"/>
    </source>
</evidence>
<dbReference type="InterPro" id="IPR008974">
    <property type="entry name" value="TRAF-like"/>
</dbReference>
<dbReference type="PANTHER" id="PTHR46162:SF40">
    <property type="entry name" value="TRAF-LIKE FAMILY PROTEIN"/>
    <property type="match status" value="1"/>
</dbReference>
<reference evidence="2" key="2">
    <citation type="submission" date="2023-06" db="EMBL/GenBank/DDBJ databases">
        <authorList>
            <person name="Swenson N.G."/>
            <person name="Wegrzyn J.L."/>
            <person name="Mcevoy S.L."/>
        </authorList>
    </citation>
    <scope>NUCLEOTIDE SEQUENCE</scope>
    <source>
        <strain evidence="2">NS2018</strain>
        <tissue evidence="2">Leaf</tissue>
    </source>
</reference>
<dbReference type="PANTHER" id="PTHR46162">
    <property type="entry name" value="TRAF-LIKE FAMILY PROTEIN"/>
    <property type="match status" value="1"/>
</dbReference>
<dbReference type="CDD" id="cd00121">
    <property type="entry name" value="MATH"/>
    <property type="match status" value="2"/>
</dbReference>
<feature type="domain" description="MATH" evidence="1">
    <location>
        <begin position="246"/>
        <end position="352"/>
    </location>
</feature>
<dbReference type="InterPro" id="IPR002083">
    <property type="entry name" value="MATH/TRAF_dom"/>
</dbReference>
<comment type="caution">
    <text evidence="2">The sequence shown here is derived from an EMBL/GenBank/DDBJ whole genome shotgun (WGS) entry which is preliminary data.</text>
</comment>
<dbReference type="EMBL" id="JAUESC010000384">
    <property type="protein sequence ID" value="KAK0581735.1"/>
    <property type="molecule type" value="Genomic_DNA"/>
</dbReference>
<feature type="domain" description="MATH" evidence="1">
    <location>
        <begin position="94"/>
        <end position="225"/>
    </location>
</feature>
<gene>
    <name evidence="2" type="ORF">LWI29_017297</name>
</gene>
<dbReference type="SMART" id="SM00061">
    <property type="entry name" value="MATH"/>
    <property type="match status" value="2"/>
</dbReference>
<proteinExistence type="predicted"/>
<sequence>MLLNVKESCVSKAISRKLTPEIWSPPTEAKGALKYFDNLRNEHGCAQLISLEELNDPCNGYLVNDCCVFGVEVFVIQPSSGNEETLTMVKEPNGRTYTWSIKNFSKLDDNLQYSDEFTVGGNKWNLKLFPKGIKSDMGKSLSLYIWLSDMKSVAPERKVYAEYKLRIVDHSRLKKVEKQDAKGAVKRFDKLTTVWGFDQLLSLEKFNDSSNGYLVNDCCAFGAEVFIVQPNSDKEEILSMVKKPPGGIFTWPVQNFRMLNESLQSSIEFTVGDRKWMLWLYPVGHGPAKRKALSLYLKLADWENFSPRRSVYAEFTLRILDHRGIKNVEKTGEPVVKFSIRVGFIGLPWSLS</sequence>
<accession>A0AA39RX72</accession>
<dbReference type="Proteomes" id="UP001168877">
    <property type="component" value="Unassembled WGS sequence"/>
</dbReference>
<organism evidence="2 3">
    <name type="scientific">Acer saccharum</name>
    <name type="common">Sugar maple</name>
    <dbReference type="NCBI Taxonomy" id="4024"/>
    <lineage>
        <taxon>Eukaryota</taxon>
        <taxon>Viridiplantae</taxon>
        <taxon>Streptophyta</taxon>
        <taxon>Embryophyta</taxon>
        <taxon>Tracheophyta</taxon>
        <taxon>Spermatophyta</taxon>
        <taxon>Magnoliopsida</taxon>
        <taxon>eudicotyledons</taxon>
        <taxon>Gunneridae</taxon>
        <taxon>Pentapetalae</taxon>
        <taxon>rosids</taxon>
        <taxon>malvids</taxon>
        <taxon>Sapindales</taxon>
        <taxon>Sapindaceae</taxon>
        <taxon>Hippocastanoideae</taxon>
        <taxon>Acereae</taxon>
        <taxon>Acer</taxon>
    </lineage>
</organism>
<dbReference type="AlphaFoldDB" id="A0AA39RX72"/>
<dbReference type="Gene3D" id="2.60.210.10">
    <property type="entry name" value="Apoptosis, Tumor Necrosis Factor Receptor Associated Protein 2, Chain A"/>
    <property type="match status" value="3"/>
</dbReference>
<dbReference type="PROSITE" id="PS50144">
    <property type="entry name" value="MATH"/>
    <property type="match status" value="3"/>
</dbReference>
<protein>
    <recommendedName>
        <fullName evidence="1">MATH domain-containing protein</fullName>
    </recommendedName>
</protein>
<dbReference type="Pfam" id="PF22486">
    <property type="entry name" value="MATH_2"/>
    <property type="match status" value="3"/>
</dbReference>
<keyword evidence="3" id="KW-1185">Reference proteome</keyword>
<name>A0AA39RX72_ACESA</name>
<reference evidence="2" key="1">
    <citation type="journal article" date="2022" name="Plant J.">
        <title>Strategies of tolerance reflected in two North American maple genomes.</title>
        <authorList>
            <person name="McEvoy S.L."/>
            <person name="Sezen U.U."/>
            <person name="Trouern-Trend A."/>
            <person name="McMahon S.M."/>
            <person name="Schaberg P.G."/>
            <person name="Yang J."/>
            <person name="Wegrzyn J.L."/>
            <person name="Swenson N.G."/>
        </authorList>
    </citation>
    <scope>NUCLEOTIDE SEQUENCE</scope>
    <source>
        <strain evidence="2">NS2018</strain>
    </source>
</reference>
<dbReference type="SUPFAM" id="SSF49599">
    <property type="entry name" value="TRAF domain-like"/>
    <property type="match status" value="3"/>
</dbReference>
<feature type="domain" description="MATH" evidence="1">
    <location>
        <begin position="1"/>
        <end position="73"/>
    </location>
</feature>
<evidence type="ECO:0000313" key="2">
    <source>
        <dbReference type="EMBL" id="KAK0581735.1"/>
    </source>
</evidence>